<evidence type="ECO:0000313" key="1">
    <source>
        <dbReference type="EMBL" id="CAE0826084.1"/>
    </source>
</evidence>
<reference evidence="1" key="1">
    <citation type="submission" date="2021-01" db="EMBL/GenBank/DDBJ databases">
        <authorList>
            <person name="Corre E."/>
            <person name="Pelletier E."/>
            <person name="Niang G."/>
            <person name="Scheremetjew M."/>
            <person name="Finn R."/>
            <person name="Kale V."/>
            <person name="Holt S."/>
            <person name="Cochrane G."/>
            <person name="Meng A."/>
            <person name="Brown T."/>
            <person name="Cohen L."/>
        </authorList>
    </citation>
    <scope>NUCLEOTIDE SEQUENCE</scope>
    <source>
        <strain evidence="1">CCMP1594</strain>
    </source>
</reference>
<organism evidence="1">
    <name type="scientific">Eutreptiella gymnastica</name>
    <dbReference type="NCBI Taxonomy" id="73025"/>
    <lineage>
        <taxon>Eukaryota</taxon>
        <taxon>Discoba</taxon>
        <taxon>Euglenozoa</taxon>
        <taxon>Euglenida</taxon>
        <taxon>Spirocuta</taxon>
        <taxon>Euglenophyceae</taxon>
        <taxon>Eutreptiales</taxon>
        <taxon>Eutreptiaceae</taxon>
        <taxon>Eutreptiella</taxon>
    </lineage>
</organism>
<name>A0A7S4G5L7_9EUGL</name>
<dbReference type="AlphaFoldDB" id="A0A7S4G5L7"/>
<protein>
    <submittedName>
        <fullName evidence="1">Uncharacterized protein</fullName>
    </submittedName>
</protein>
<sequence length="144" mass="15092">MMAKVTAAASVFPDTGLPQIPTQSKNSDDQLKQVMFHAEMLSVSYLYLLFLPYGRSFPGGGGLQGGHGKADLPLGAARALCRNAPLVARAVCVGGPSNGAKCPMTAGQHRWVTLCDADLLAHGSGCAVDVSSGVEEYLVQFVRQ</sequence>
<proteinExistence type="predicted"/>
<dbReference type="EMBL" id="HBJA01108055">
    <property type="protein sequence ID" value="CAE0826084.1"/>
    <property type="molecule type" value="Transcribed_RNA"/>
</dbReference>
<accession>A0A7S4G5L7</accession>
<gene>
    <name evidence="1" type="ORF">EGYM00163_LOCUS37336</name>
</gene>